<evidence type="ECO:0000256" key="1">
    <source>
        <dbReference type="SAM" id="MobiDB-lite"/>
    </source>
</evidence>
<organism evidence="2 3">
    <name type="scientific">Halogranum rubrum</name>
    <dbReference type="NCBI Taxonomy" id="553466"/>
    <lineage>
        <taxon>Archaea</taxon>
        <taxon>Methanobacteriati</taxon>
        <taxon>Methanobacteriota</taxon>
        <taxon>Stenosarchaea group</taxon>
        <taxon>Halobacteria</taxon>
        <taxon>Halobacteriales</taxon>
        <taxon>Haloferacaceae</taxon>
    </lineage>
</organism>
<dbReference type="RefSeq" id="WP_089864230.1">
    <property type="nucleotide sequence ID" value="NZ_FOTC01000001.1"/>
</dbReference>
<dbReference type="STRING" id="553466.SAMN04487950_0042"/>
<dbReference type="PROSITE" id="PS51257">
    <property type="entry name" value="PROKAR_LIPOPROTEIN"/>
    <property type="match status" value="1"/>
</dbReference>
<protein>
    <submittedName>
        <fullName evidence="2">Uncharacterized protein</fullName>
    </submittedName>
</protein>
<feature type="compositionally biased region" description="Low complexity" evidence="1">
    <location>
        <begin position="245"/>
        <end position="258"/>
    </location>
</feature>
<reference evidence="3" key="1">
    <citation type="submission" date="2016-10" db="EMBL/GenBank/DDBJ databases">
        <authorList>
            <person name="Varghese N."/>
            <person name="Submissions S."/>
        </authorList>
    </citation>
    <scope>NUCLEOTIDE SEQUENCE [LARGE SCALE GENOMIC DNA]</scope>
    <source>
        <strain evidence="3">CGMCC 1.7738</strain>
    </source>
</reference>
<dbReference type="NCBIfam" id="NF038145">
    <property type="entry name" value="Hvo_1808_fam"/>
    <property type="match status" value="1"/>
</dbReference>
<dbReference type="Proteomes" id="UP000199607">
    <property type="component" value="Unassembled WGS sequence"/>
</dbReference>
<dbReference type="AlphaFoldDB" id="A0A1I4AQA9"/>
<evidence type="ECO:0000313" key="3">
    <source>
        <dbReference type="Proteomes" id="UP000199607"/>
    </source>
</evidence>
<feature type="region of interest" description="Disordered" evidence="1">
    <location>
        <begin position="244"/>
        <end position="265"/>
    </location>
</feature>
<evidence type="ECO:0000313" key="2">
    <source>
        <dbReference type="EMBL" id="SFK58728.1"/>
    </source>
</evidence>
<name>A0A1I4AQA9_9EURY</name>
<feature type="region of interest" description="Disordered" evidence="1">
    <location>
        <begin position="310"/>
        <end position="333"/>
    </location>
</feature>
<dbReference type="InterPro" id="IPR047792">
    <property type="entry name" value="Hvo_1808-like"/>
</dbReference>
<dbReference type="EMBL" id="FOTC01000001">
    <property type="protein sequence ID" value="SFK58728.1"/>
    <property type="molecule type" value="Genomic_DNA"/>
</dbReference>
<proteinExistence type="predicted"/>
<keyword evidence="3" id="KW-1185">Reference proteome</keyword>
<accession>A0A1I4AQA9</accession>
<sequence>MRRLPVFAAVILVTLSGCAGSIPFIDDGPPDTIVPEGDAHADIPPVPADLSDPAEDRLGWEGGYWYNESIDVDQSDGLDDEELAAVTNRSMARVEYIRGLEFERSVPVDVVARDEFSQARGNRTTSANRTRFDNVKFEALFMINESTNSMAVQSQNRGASVGGYYAPERQRIVIVSENADSPRLSEVTLSQELFHALQDQQFDITSYNQSTREDHNAIDGIVEGDGNLVDYLYEQRCESEWSCLTDESSSDSTGETGENASSPESGLADIGPYLLKYQPYSDGPAFVYAQYQEGGWDAVNAVYENPPASTSQVIHPEQYPDDAPAEPTVTDRTTGSWERIAVDGRVNYAEVGEAGLAVMLAAPLYEKPGARIVSPREWLNTNESGDPRQFDPLSYDTSYTDGFEGDRLVPYANDANETGYVWQIQFENESSANEFRDGYEQLLDYRNASEVEDASGPGTVYRIPDDDPNGFGDAFRVVQRGDTIVVTNAPTVDALSKVHAVSDS</sequence>
<gene>
    <name evidence="2" type="ORF">SAMN04487950_0042</name>
</gene>